<organism evidence="2 3">
    <name type="scientific">Deinandra increscens subsp. villosa</name>
    <dbReference type="NCBI Taxonomy" id="3103831"/>
    <lineage>
        <taxon>Eukaryota</taxon>
        <taxon>Viridiplantae</taxon>
        <taxon>Streptophyta</taxon>
        <taxon>Embryophyta</taxon>
        <taxon>Tracheophyta</taxon>
        <taxon>Spermatophyta</taxon>
        <taxon>Magnoliopsida</taxon>
        <taxon>eudicotyledons</taxon>
        <taxon>Gunneridae</taxon>
        <taxon>Pentapetalae</taxon>
        <taxon>asterids</taxon>
        <taxon>campanulids</taxon>
        <taxon>Asterales</taxon>
        <taxon>Asteraceae</taxon>
        <taxon>Asteroideae</taxon>
        <taxon>Heliantheae alliance</taxon>
        <taxon>Madieae</taxon>
        <taxon>Madiinae</taxon>
        <taxon>Deinandra</taxon>
    </lineage>
</organism>
<protein>
    <submittedName>
        <fullName evidence="2">Uncharacterized protein</fullName>
    </submittedName>
</protein>
<feature type="compositionally biased region" description="Polar residues" evidence="1">
    <location>
        <begin position="1"/>
        <end position="14"/>
    </location>
</feature>
<keyword evidence="3" id="KW-1185">Reference proteome</keyword>
<evidence type="ECO:0000313" key="2">
    <source>
        <dbReference type="EMBL" id="KAK9064004.1"/>
    </source>
</evidence>
<name>A0AAP0GX53_9ASTR</name>
<feature type="compositionally biased region" description="Basic residues" evidence="1">
    <location>
        <begin position="113"/>
        <end position="137"/>
    </location>
</feature>
<accession>A0AAP0GX53</accession>
<sequence>MQKSLLNYNSTIDPSSSSSSSSSQFHSLITTHSLLTSSIDSSSSSFQSSSSPTRCFGLNLLVKAIHHVTAGSVVGVPYIQKRIVTRRRRPLQFNNLILATTELLSQSESRSKPNLKLKPKSKSKSKPKANKRQRRVHMAMPSKYRDSVLQPLVPKRRSERSPAVKITGE</sequence>
<dbReference type="AlphaFoldDB" id="A0AAP0GX53"/>
<gene>
    <name evidence="2" type="ORF">SSX86_017876</name>
</gene>
<dbReference type="Proteomes" id="UP001408789">
    <property type="component" value="Unassembled WGS sequence"/>
</dbReference>
<feature type="region of interest" description="Disordered" evidence="1">
    <location>
        <begin position="1"/>
        <end position="21"/>
    </location>
</feature>
<evidence type="ECO:0000256" key="1">
    <source>
        <dbReference type="SAM" id="MobiDB-lite"/>
    </source>
</evidence>
<feature type="region of interest" description="Disordered" evidence="1">
    <location>
        <begin position="108"/>
        <end position="169"/>
    </location>
</feature>
<evidence type="ECO:0000313" key="3">
    <source>
        <dbReference type="Proteomes" id="UP001408789"/>
    </source>
</evidence>
<dbReference type="EMBL" id="JBCNJP010000018">
    <property type="protein sequence ID" value="KAK9064004.1"/>
    <property type="molecule type" value="Genomic_DNA"/>
</dbReference>
<proteinExistence type="predicted"/>
<reference evidence="2 3" key="1">
    <citation type="submission" date="2024-04" db="EMBL/GenBank/DDBJ databases">
        <title>The reference genome of an endangered Asteraceae, Deinandra increscens subsp. villosa, native to the Central Coast of California.</title>
        <authorList>
            <person name="Guilliams M."/>
            <person name="Hasenstab-Lehman K."/>
            <person name="Meyer R."/>
            <person name="Mcevoy S."/>
        </authorList>
    </citation>
    <scope>NUCLEOTIDE SEQUENCE [LARGE SCALE GENOMIC DNA]</scope>
    <source>
        <tissue evidence="2">Leaf</tissue>
    </source>
</reference>
<comment type="caution">
    <text evidence="2">The sequence shown here is derived from an EMBL/GenBank/DDBJ whole genome shotgun (WGS) entry which is preliminary data.</text>
</comment>